<gene>
    <name evidence="3" type="ORF">MVEN_00171900</name>
</gene>
<dbReference type="Gene3D" id="2.70.150.10">
    <property type="entry name" value="Calcium-transporting ATPase, cytoplasmic transduction domain A"/>
    <property type="match status" value="1"/>
</dbReference>
<dbReference type="OrthoDB" id="3024821at2759"/>
<evidence type="ECO:0000313" key="4">
    <source>
        <dbReference type="Proteomes" id="UP000620124"/>
    </source>
</evidence>
<evidence type="ECO:0000259" key="2">
    <source>
        <dbReference type="Pfam" id="PF00122"/>
    </source>
</evidence>
<protein>
    <submittedName>
        <fullName evidence="3">Plasma membrane ATPase</fullName>
    </submittedName>
</protein>
<dbReference type="Pfam" id="PF00122">
    <property type="entry name" value="E1-E2_ATPase"/>
    <property type="match status" value="1"/>
</dbReference>
<dbReference type="EMBL" id="JACAZI010000002">
    <property type="protein sequence ID" value="KAF7368487.1"/>
    <property type="molecule type" value="Genomic_DNA"/>
</dbReference>
<accession>A0A8H7DD28</accession>
<name>A0A8H7DD28_9AGAR</name>
<proteinExistence type="predicted"/>
<feature type="transmembrane region" description="Helical" evidence="1">
    <location>
        <begin position="176"/>
        <end position="197"/>
    </location>
</feature>
<comment type="caution">
    <text evidence="3">The sequence shown here is derived from an EMBL/GenBank/DDBJ whole genome shotgun (WGS) entry which is preliminary data.</text>
</comment>
<dbReference type="Proteomes" id="UP000620124">
    <property type="component" value="Unassembled WGS sequence"/>
</dbReference>
<feature type="domain" description="P-type ATPase A" evidence="2">
    <location>
        <begin position="46"/>
        <end position="169"/>
    </location>
</feature>
<dbReference type="InterPro" id="IPR008250">
    <property type="entry name" value="ATPase_P-typ_transduc_dom_A_sf"/>
</dbReference>
<dbReference type="InterPro" id="IPR059000">
    <property type="entry name" value="ATPase_P-type_domA"/>
</dbReference>
<keyword evidence="4" id="KW-1185">Reference proteome</keyword>
<dbReference type="AlphaFoldDB" id="A0A8H7DD28"/>
<keyword evidence="1" id="KW-1133">Transmembrane helix</keyword>
<keyword evidence="1" id="KW-0472">Membrane</keyword>
<dbReference type="SUPFAM" id="SSF81653">
    <property type="entry name" value="Calcium ATPase, transduction domain A"/>
    <property type="match status" value="1"/>
</dbReference>
<keyword evidence="1" id="KW-0812">Transmembrane</keyword>
<organism evidence="3 4">
    <name type="scientific">Mycena venus</name>
    <dbReference type="NCBI Taxonomy" id="2733690"/>
    <lineage>
        <taxon>Eukaryota</taxon>
        <taxon>Fungi</taxon>
        <taxon>Dikarya</taxon>
        <taxon>Basidiomycota</taxon>
        <taxon>Agaricomycotina</taxon>
        <taxon>Agaricomycetes</taxon>
        <taxon>Agaricomycetidae</taxon>
        <taxon>Agaricales</taxon>
        <taxon>Marasmiineae</taxon>
        <taxon>Mycenaceae</taxon>
        <taxon>Mycena</taxon>
    </lineage>
</organism>
<evidence type="ECO:0000256" key="1">
    <source>
        <dbReference type="SAM" id="Phobius"/>
    </source>
</evidence>
<dbReference type="PANTHER" id="PTHR42861">
    <property type="entry name" value="CALCIUM-TRANSPORTING ATPASE"/>
    <property type="match status" value="1"/>
</dbReference>
<sequence>MKAAAVVAIALSNDFVSIVLLFINSVISFYDERGASDAVMVLIDSLAPKAKVKHSGLWSKNRNADLVLGDMVSFEIGDIVPANYCLPEAINVSIDQAALIGESLLQSKNGDGGSKPRRERSFPPPFSLSLYPPSYQLRTNPGGCKQGEAEGVIISTGTNSFFGHAASLVGQILAQIGSFCLIAIGIFVVAEIFVMYARYSSHRGLVLTTPSLSPVPTSELLSMAPLTVATDGMVFVIEAGGVEAIHDNQKVAHLMIKYF</sequence>
<dbReference type="Gene3D" id="1.20.1110.10">
    <property type="entry name" value="Calcium-transporting ATPase, transmembrane domain"/>
    <property type="match status" value="1"/>
</dbReference>
<reference evidence="3" key="1">
    <citation type="submission" date="2020-05" db="EMBL/GenBank/DDBJ databases">
        <title>Mycena genomes resolve the evolution of fungal bioluminescence.</title>
        <authorList>
            <person name="Tsai I.J."/>
        </authorList>
    </citation>
    <scope>NUCLEOTIDE SEQUENCE</scope>
    <source>
        <strain evidence="3">CCC161011</strain>
    </source>
</reference>
<evidence type="ECO:0000313" key="3">
    <source>
        <dbReference type="EMBL" id="KAF7368487.1"/>
    </source>
</evidence>